<dbReference type="InterPro" id="IPR002781">
    <property type="entry name" value="TM_pro_TauE-like"/>
</dbReference>
<name>A0A6C0K143_9ZZZZ</name>
<reference evidence="6" key="1">
    <citation type="journal article" date="2020" name="Nature">
        <title>Giant virus diversity and host interactions through global metagenomics.</title>
        <authorList>
            <person name="Schulz F."/>
            <person name="Roux S."/>
            <person name="Paez-Espino D."/>
            <person name="Jungbluth S."/>
            <person name="Walsh D.A."/>
            <person name="Denef V.J."/>
            <person name="McMahon K.D."/>
            <person name="Konstantinidis K.T."/>
            <person name="Eloe-Fadrosh E.A."/>
            <person name="Kyrpides N.C."/>
            <person name="Woyke T."/>
        </authorList>
    </citation>
    <scope>NUCLEOTIDE SEQUENCE</scope>
    <source>
        <strain evidence="6">GVMAG-S-1101165-83</strain>
    </source>
</reference>
<evidence type="ECO:0000256" key="1">
    <source>
        <dbReference type="ARBA" id="ARBA00004141"/>
    </source>
</evidence>
<feature type="transmembrane region" description="Helical" evidence="5">
    <location>
        <begin position="73"/>
        <end position="93"/>
    </location>
</feature>
<evidence type="ECO:0000256" key="4">
    <source>
        <dbReference type="ARBA" id="ARBA00023136"/>
    </source>
</evidence>
<accession>A0A6C0K143</accession>
<dbReference type="GO" id="GO:0016020">
    <property type="term" value="C:membrane"/>
    <property type="evidence" value="ECO:0007669"/>
    <property type="project" value="UniProtKB-SubCell"/>
</dbReference>
<dbReference type="Pfam" id="PF01925">
    <property type="entry name" value="TauE"/>
    <property type="match status" value="1"/>
</dbReference>
<keyword evidence="3 5" id="KW-1133">Transmembrane helix</keyword>
<proteinExistence type="predicted"/>
<organism evidence="6">
    <name type="scientific">viral metagenome</name>
    <dbReference type="NCBI Taxonomy" id="1070528"/>
    <lineage>
        <taxon>unclassified sequences</taxon>
        <taxon>metagenomes</taxon>
        <taxon>organismal metagenomes</taxon>
    </lineage>
</organism>
<evidence type="ECO:0000313" key="6">
    <source>
        <dbReference type="EMBL" id="QHU10871.1"/>
    </source>
</evidence>
<keyword evidence="4 5" id="KW-0472">Membrane</keyword>
<evidence type="ECO:0008006" key="7">
    <source>
        <dbReference type="Google" id="ProtNLM"/>
    </source>
</evidence>
<evidence type="ECO:0000256" key="5">
    <source>
        <dbReference type="SAM" id="Phobius"/>
    </source>
</evidence>
<feature type="transmembrane region" description="Helical" evidence="5">
    <location>
        <begin position="7"/>
        <end position="33"/>
    </location>
</feature>
<keyword evidence="2 5" id="KW-0812">Transmembrane</keyword>
<comment type="subcellular location">
    <subcellularLocation>
        <location evidence="1">Membrane</location>
        <topology evidence="1">Multi-pass membrane protein</topology>
    </subcellularLocation>
</comment>
<dbReference type="AlphaFoldDB" id="A0A6C0K143"/>
<sequence length="124" mass="13557">MNKTSIFIIIGLLSGIINGLTGLGHAGAILIGLTLSNTISNYSTIIGTTLYSQLLPVVAFGVWEFYKRGQIDFYAGNIILTCLVFSVFIGAWLKQFVSNKITKTTTAILLLLTAFKFLLDVYNE</sequence>
<evidence type="ECO:0000256" key="2">
    <source>
        <dbReference type="ARBA" id="ARBA00022692"/>
    </source>
</evidence>
<feature type="transmembrane region" description="Helical" evidence="5">
    <location>
        <begin position="45"/>
        <end position="66"/>
    </location>
</feature>
<evidence type="ECO:0000256" key="3">
    <source>
        <dbReference type="ARBA" id="ARBA00022989"/>
    </source>
</evidence>
<dbReference type="EMBL" id="MN740772">
    <property type="protein sequence ID" value="QHU10871.1"/>
    <property type="molecule type" value="Genomic_DNA"/>
</dbReference>
<protein>
    <recommendedName>
        <fullName evidence="7">Membrane transporter protein</fullName>
    </recommendedName>
</protein>